<evidence type="ECO:0000256" key="4">
    <source>
        <dbReference type="ARBA" id="ARBA00030762"/>
    </source>
</evidence>
<comment type="caution">
    <text evidence="7">The sequence shown here is derived from an EMBL/GenBank/DDBJ whole genome shotgun (WGS) entry which is preliminary data.</text>
</comment>
<keyword evidence="2" id="KW-0862">Zinc</keyword>
<sequence>MYQDMAHKILRLSSTRVWRTYDGGAELERWQGGANPQDGTFPEEWIASVVKARNPARDGVVNEGLSEVLLANGETVLLKDLIDAEPRAFLGDKHCERYGDNPAVLVKVIDSLGRLTIQVHPDKQFAKAVFGSDYGKTEAWYILGGREVNGEAPYVLLGFKPGVTRESWQRLFATQDIAGMMNALHKIPVHPGEIYLIEGGVPHAIGSGCFLIEIQEPTDYTIRLERTTPQGNTVSDEMCHQGAGFEKIFDCFHYDTLTLDETLQRWRISAKIIHSDEAAEEAVLIGEDSTSLFGMNRLSIKGRYAKEMNGSFAALIVVSGAGQLHYGDEQLAVKQGDTLFIPAAVAKVGFESADGDLEIIMCFPPAS</sequence>
<evidence type="ECO:0000256" key="1">
    <source>
        <dbReference type="ARBA" id="ARBA00022723"/>
    </source>
</evidence>
<accession>A0ABW4JHR7</accession>
<dbReference type="InterPro" id="IPR014710">
    <property type="entry name" value="RmlC-like_jellyroll"/>
</dbReference>
<dbReference type="EMBL" id="JBHUCX010000035">
    <property type="protein sequence ID" value="MFD1675887.1"/>
    <property type="molecule type" value="Genomic_DNA"/>
</dbReference>
<keyword evidence="1" id="KW-0479">Metal-binding</keyword>
<dbReference type="Pfam" id="PF20511">
    <property type="entry name" value="PMI_typeI_cat"/>
    <property type="match status" value="1"/>
</dbReference>
<name>A0ABW4JHR7_9BACL</name>
<dbReference type="RefSeq" id="WP_377943769.1">
    <property type="nucleotide sequence ID" value="NZ_JBHUCX010000035.1"/>
</dbReference>
<dbReference type="InterPro" id="IPR046457">
    <property type="entry name" value="PMI_typeI_cat"/>
</dbReference>
<dbReference type="PANTHER" id="PTHR42742:SF3">
    <property type="entry name" value="FRUCTOKINASE"/>
    <property type="match status" value="1"/>
</dbReference>
<dbReference type="Pfam" id="PF21621">
    <property type="entry name" value="MPI_cupin_dom"/>
    <property type="match status" value="1"/>
</dbReference>
<dbReference type="Gene3D" id="2.60.120.10">
    <property type="entry name" value="Jelly Rolls"/>
    <property type="match status" value="2"/>
</dbReference>
<dbReference type="InterPro" id="IPR051804">
    <property type="entry name" value="Carb_Metab_Reg_Kinase/Isom"/>
</dbReference>
<evidence type="ECO:0000256" key="2">
    <source>
        <dbReference type="ARBA" id="ARBA00022833"/>
    </source>
</evidence>
<keyword evidence="8" id="KW-1185">Reference proteome</keyword>
<keyword evidence="7" id="KW-0413">Isomerase</keyword>
<dbReference type="InterPro" id="IPR011051">
    <property type="entry name" value="RmlC_Cupin_sf"/>
</dbReference>
<proteinExistence type="predicted"/>
<evidence type="ECO:0000259" key="6">
    <source>
        <dbReference type="Pfam" id="PF21621"/>
    </source>
</evidence>
<protein>
    <recommendedName>
        <fullName evidence="3">Phosphohexomutase</fullName>
    </recommendedName>
    <alternativeName>
        <fullName evidence="4">Phosphomannose isomerase</fullName>
    </alternativeName>
</protein>
<dbReference type="Proteomes" id="UP001597079">
    <property type="component" value="Unassembled WGS sequence"/>
</dbReference>
<dbReference type="PANTHER" id="PTHR42742">
    <property type="entry name" value="TRANSCRIPTIONAL REPRESSOR MPRA"/>
    <property type="match status" value="1"/>
</dbReference>
<feature type="domain" description="Mannose-6-phosphate isomerase cupin" evidence="6">
    <location>
        <begin position="293"/>
        <end position="351"/>
    </location>
</feature>
<evidence type="ECO:0000259" key="5">
    <source>
        <dbReference type="Pfam" id="PF20511"/>
    </source>
</evidence>
<dbReference type="GO" id="GO:0016853">
    <property type="term" value="F:isomerase activity"/>
    <property type="evidence" value="ECO:0007669"/>
    <property type="project" value="UniProtKB-KW"/>
</dbReference>
<reference evidence="8" key="1">
    <citation type="journal article" date="2019" name="Int. J. Syst. Evol. Microbiol.">
        <title>The Global Catalogue of Microorganisms (GCM) 10K type strain sequencing project: providing services to taxonomists for standard genome sequencing and annotation.</title>
        <authorList>
            <consortium name="The Broad Institute Genomics Platform"/>
            <consortium name="The Broad Institute Genome Sequencing Center for Infectious Disease"/>
            <person name="Wu L."/>
            <person name="Ma J."/>
        </authorList>
    </citation>
    <scope>NUCLEOTIDE SEQUENCE [LARGE SCALE GENOMIC DNA]</scope>
    <source>
        <strain evidence="8">CGMCC 1.12286</strain>
    </source>
</reference>
<organism evidence="7 8">
    <name type="scientific">Alicyclobacillus fodiniaquatilis</name>
    <dbReference type="NCBI Taxonomy" id="1661150"/>
    <lineage>
        <taxon>Bacteria</taxon>
        <taxon>Bacillati</taxon>
        <taxon>Bacillota</taxon>
        <taxon>Bacilli</taxon>
        <taxon>Bacillales</taxon>
        <taxon>Alicyclobacillaceae</taxon>
        <taxon>Alicyclobacillus</taxon>
    </lineage>
</organism>
<evidence type="ECO:0000256" key="3">
    <source>
        <dbReference type="ARBA" id="ARBA00029741"/>
    </source>
</evidence>
<dbReference type="SUPFAM" id="SSF51182">
    <property type="entry name" value="RmlC-like cupins"/>
    <property type="match status" value="1"/>
</dbReference>
<feature type="domain" description="Phosphomannose isomerase type I catalytic" evidence="5">
    <location>
        <begin position="74"/>
        <end position="131"/>
    </location>
</feature>
<evidence type="ECO:0000313" key="7">
    <source>
        <dbReference type="EMBL" id="MFD1675887.1"/>
    </source>
</evidence>
<dbReference type="CDD" id="cd07010">
    <property type="entry name" value="cupin_PMI_type_I_N_bac"/>
    <property type="match status" value="1"/>
</dbReference>
<dbReference type="InterPro" id="IPR049071">
    <property type="entry name" value="MPI_cupin_dom"/>
</dbReference>
<evidence type="ECO:0000313" key="8">
    <source>
        <dbReference type="Proteomes" id="UP001597079"/>
    </source>
</evidence>
<gene>
    <name evidence="7" type="ORF">ACFSB2_14380</name>
</gene>